<dbReference type="PANTHER" id="PTHR30563">
    <property type="entry name" value="DNA RECOMBINATION PROTEIN RMUC"/>
    <property type="match status" value="1"/>
</dbReference>
<keyword evidence="5" id="KW-0233">DNA recombination</keyword>
<evidence type="ECO:0000256" key="5">
    <source>
        <dbReference type="ARBA" id="ARBA00023172"/>
    </source>
</evidence>
<evidence type="ECO:0000256" key="4">
    <source>
        <dbReference type="ARBA" id="ARBA00023054"/>
    </source>
</evidence>
<dbReference type="EMBL" id="WHUT02000004">
    <property type="protein sequence ID" value="NUB44269.1"/>
    <property type="molecule type" value="Genomic_DNA"/>
</dbReference>
<keyword evidence="8" id="KW-1133">Transmembrane helix</keyword>
<keyword evidence="8" id="KW-0472">Membrane</keyword>
<keyword evidence="4 6" id="KW-0175">Coiled coil</keyword>
<comment type="caution">
    <text evidence="9">The sequence shown here is derived from an EMBL/GenBank/DDBJ whole genome shotgun (WGS) entry which is preliminary data.</text>
</comment>
<evidence type="ECO:0000256" key="6">
    <source>
        <dbReference type="SAM" id="Coils"/>
    </source>
</evidence>
<dbReference type="InterPro" id="IPR003798">
    <property type="entry name" value="DNA_recombination_RmuC"/>
</dbReference>
<reference evidence="9" key="1">
    <citation type="submission" date="2020-05" db="EMBL/GenBank/DDBJ databases">
        <title>Fertoebacter nigrum gen. nov., sp. nov., a new member of the family Rhodobacteraceae.</title>
        <authorList>
            <person name="Szuroczki S."/>
            <person name="Abbaszade G."/>
            <person name="Buni D."/>
            <person name="Schumann P."/>
            <person name="Toth E."/>
        </authorList>
    </citation>
    <scope>NUCLEOTIDE SEQUENCE</scope>
    <source>
        <strain evidence="9">RG-N-1a</strain>
    </source>
</reference>
<gene>
    <name evidence="9" type="primary">rmuC</name>
    <name evidence="9" type="ORF">GEU84_007735</name>
</gene>
<evidence type="ECO:0000256" key="3">
    <source>
        <dbReference type="ARBA" id="ARBA00021840"/>
    </source>
</evidence>
<dbReference type="RefSeq" id="WP_174539401.1">
    <property type="nucleotide sequence ID" value="NZ_WHUT02000004.1"/>
</dbReference>
<evidence type="ECO:0000256" key="1">
    <source>
        <dbReference type="ARBA" id="ARBA00003416"/>
    </source>
</evidence>
<evidence type="ECO:0000313" key="10">
    <source>
        <dbReference type="Proteomes" id="UP000484076"/>
    </source>
</evidence>
<feature type="transmembrane region" description="Helical" evidence="8">
    <location>
        <begin position="25"/>
        <end position="42"/>
    </location>
</feature>
<dbReference type="Pfam" id="PF02646">
    <property type="entry name" value="RmuC"/>
    <property type="match status" value="1"/>
</dbReference>
<feature type="coiled-coil region" evidence="6">
    <location>
        <begin position="227"/>
        <end position="261"/>
    </location>
</feature>
<feature type="region of interest" description="Disordered" evidence="7">
    <location>
        <begin position="501"/>
        <end position="529"/>
    </location>
</feature>
<proteinExistence type="inferred from homology"/>
<dbReference type="GO" id="GO:0006310">
    <property type="term" value="P:DNA recombination"/>
    <property type="evidence" value="ECO:0007669"/>
    <property type="project" value="UniProtKB-KW"/>
</dbReference>
<organism evidence="9 10">
    <name type="scientific">Fertoeibacter niger</name>
    <dbReference type="NCBI Taxonomy" id="2656921"/>
    <lineage>
        <taxon>Bacteria</taxon>
        <taxon>Pseudomonadati</taxon>
        <taxon>Pseudomonadota</taxon>
        <taxon>Alphaproteobacteria</taxon>
        <taxon>Rhodobacterales</taxon>
        <taxon>Paracoccaceae</taxon>
        <taxon>Fertoeibacter</taxon>
    </lineage>
</organism>
<comment type="similarity">
    <text evidence="2">Belongs to the RmuC family.</text>
</comment>
<protein>
    <recommendedName>
        <fullName evidence="3">DNA recombination protein RmuC homolog</fullName>
    </recommendedName>
</protein>
<evidence type="ECO:0000256" key="7">
    <source>
        <dbReference type="SAM" id="MobiDB-lite"/>
    </source>
</evidence>
<dbReference type="Proteomes" id="UP000484076">
    <property type="component" value="Unassembled WGS sequence"/>
</dbReference>
<evidence type="ECO:0000256" key="2">
    <source>
        <dbReference type="ARBA" id="ARBA00009840"/>
    </source>
</evidence>
<evidence type="ECO:0000313" key="9">
    <source>
        <dbReference type="EMBL" id="NUB44269.1"/>
    </source>
</evidence>
<dbReference type="AlphaFoldDB" id="A0A8X8KKH1"/>
<keyword evidence="10" id="KW-1185">Reference proteome</keyword>
<evidence type="ECO:0000256" key="8">
    <source>
        <dbReference type="SAM" id="Phobius"/>
    </source>
</evidence>
<comment type="function">
    <text evidence="1">Involved in DNA recombination.</text>
</comment>
<sequence>MIADLQERLRAFVAAHPALFDQPTLIVAGVALLVLILALVLRGRLADARAQRDAALALVATRDAALRDAAEQARMAEAQIARLADAEAARTEEISSLTHRLRAVELHGAAQATLAEQRQKSVAELTDERQRLGADLHAERGRVLDLARRVSTLTADLASERQRSAEKIELLQTIRKDMEDRFKLLADESMRQHGEELSKQNRERLEATLNPLKEHVGRFEVELRAVHEGAVKERQQLKTEIDQLTRRSEEVSREALALTRALKGDKQRQGAWGEMILATLLERSGLQQGVEYELQAQRMSDEGGRYRPDVVVRMPGDKRLVIDSKVSLVDYELAVNDDAEDLRLAARKRHVAAIKRHIMLLSDKAYQTMEDGSVDYVVMFIPIEGALSEALREADDLTTYAMERNVMIGTPTTLMMALRTVSHVWAIERRNRNAEEIARRAGLLYDKVAGFVDAMQAMGKNLGQAQKSYGDAMDRLTRGSGNVLGQVEKLKSLGAKASKSIATGFDGDEGDGGLPDLLPLTDTARGDGS</sequence>
<name>A0A8X8KKH1_9RHOB</name>
<keyword evidence="8" id="KW-0812">Transmembrane</keyword>
<accession>A0A8X8KKH1</accession>
<dbReference type="PANTHER" id="PTHR30563:SF0">
    <property type="entry name" value="DNA RECOMBINATION PROTEIN RMUC"/>
    <property type="match status" value="1"/>
</dbReference>